<dbReference type="Gene3D" id="2.60.15.10">
    <property type="entry name" value="F0F1 ATP synthase delta/epsilon subunit, N-terminal"/>
    <property type="match status" value="1"/>
</dbReference>
<accession>A0A382SMT4</accession>
<protein>
    <recommendedName>
        <fullName evidence="11">ATP synthase F1 complex delta/epsilon subunit N-terminal domain-containing protein</fullName>
    </recommendedName>
</protein>
<evidence type="ECO:0000256" key="6">
    <source>
        <dbReference type="ARBA" id="ARBA00023196"/>
    </source>
</evidence>
<evidence type="ECO:0000256" key="3">
    <source>
        <dbReference type="ARBA" id="ARBA00022448"/>
    </source>
</evidence>
<keyword evidence="6" id="KW-0139">CF(1)</keyword>
<comment type="similarity">
    <text evidence="2">Belongs to the ATPase epsilon chain family.</text>
</comment>
<keyword evidence="3" id="KW-0813">Transport</keyword>
<evidence type="ECO:0000259" key="9">
    <source>
        <dbReference type="Pfam" id="PF02823"/>
    </source>
</evidence>
<feature type="domain" description="ATP synthase F1 complex delta/epsilon subunit N-terminal" evidence="9">
    <location>
        <begin position="16"/>
        <end position="94"/>
    </location>
</feature>
<dbReference type="PANTHER" id="PTHR13822:SF10">
    <property type="entry name" value="ATP SYNTHASE EPSILON CHAIN, CHLOROPLASTIC"/>
    <property type="match status" value="1"/>
</dbReference>
<dbReference type="SUPFAM" id="SSF46604">
    <property type="entry name" value="Epsilon subunit of F1F0-ATP synthase C-terminal domain"/>
    <property type="match status" value="1"/>
</dbReference>
<evidence type="ECO:0000313" key="10">
    <source>
        <dbReference type="EMBL" id="SVD10785.1"/>
    </source>
</evidence>
<dbReference type="CDD" id="cd12152">
    <property type="entry name" value="F1-ATPase_delta"/>
    <property type="match status" value="1"/>
</dbReference>
<evidence type="ECO:0008006" key="11">
    <source>
        <dbReference type="Google" id="ProtNLM"/>
    </source>
</evidence>
<keyword evidence="7" id="KW-0066">ATP synthesis</keyword>
<reference evidence="10" key="1">
    <citation type="submission" date="2018-05" db="EMBL/GenBank/DDBJ databases">
        <authorList>
            <person name="Lanie J.A."/>
            <person name="Ng W.-L."/>
            <person name="Kazmierczak K.M."/>
            <person name="Andrzejewski T.M."/>
            <person name="Davidsen T.M."/>
            <person name="Wayne K.J."/>
            <person name="Tettelin H."/>
            <person name="Glass J.I."/>
            <person name="Rusch D."/>
            <person name="Podicherti R."/>
            <person name="Tsui H.-C.T."/>
            <person name="Winkler M.E."/>
        </authorList>
    </citation>
    <scope>NUCLEOTIDE SEQUENCE</scope>
</reference>
<dbReference type="InterPro" id="IPR036771">
    <property type="entry name" value="ATPsynth_dsu/esu_N"/>
</dbReference>
<comment type="subcellular location">
    <subcellularLocation>
        <location evidence="1">Cell membrane</location>
        <topology evidence="1">Peripheral membrane protein</topology>
    </subcellularLocation>
</comment>
<dbReference type="EMBL" id="UINC01130002">
    <property type="protein sequence ID" value="SVD10785.1"/>
    <property type="molecule type" value="Genomic_DNA"/>
</dbReference>
<dbReference type="InterPro" id="IPR001469">
    <property type="entry name" value="ATP_synth_F1_dsu/esu"/>
</dbReference>
<gene>
    <name evidence="10" type="ORF">METZ01_LOCUS363639</name>
</gene>
<feature type="domain" description="ATP synthase epsilon subunit C-terminal" evidence="8">
    <location>
        <begin position="99"/>
        <end position="142"/>
    </location>
</feature>
<dbReference type="InterPro" id="IPR036794">
    <property type="entry name" value="ATP_F1_dsu/esu_C_sf"/>
</dbReference>
<evidence type="ECO:0000256" key="4">
    <source>
        <dbReference type="ARBA" id="ARBA00023065"/>
    </source>
</evidence>
<organism evidence="10">
    <name type="scientific">marine metagenome</name>
    <dbReference type="NCBI Taxonomy" id="408172"/>
    <lineage>
        <taxon>unclassified sequences</taxon>
        <taxon>metagenomes</taxon>
        <taxon>ecological metagenomes</taxon>
    </lineage>
</organism>
<dbReference type="Gene3D" id="1.20.5.440">
    <property type="entry name" value="ATP synthase delta/epsilon subunit, C-terminal domain"/>
    <property type="match status" value="1"/>
</dbReference>
<dbReference type="NCBIfam" id="TIGR01216">
    <property type="entry name" value="ATP_synt_epsi"/>
    <property type="match status" value="1"/>
</dbReference>
<name>A0A382SMT4_9ZZZZ</name>
<dbReference type="Pfam" id="PF00401">
    <property type="entry name" value="ATP-synt_DE"/>
    <property type="match status" value="1"/>
</dbReference>
<dbReference type="NCBIfam" id="NF009980">
    <property type="entry name" value="PRK13446.1"/>
    <property type="match status" value="1"/>
</dbReference>
<evidence type="ECO:0000256" key="5">
    <source>
        <dbReference type="ARBA" id="ARBA00023136"/>
    </source>
</evidence>
<evidence type="ECO:0000256" key="2">
    <source>
        <dbReference type="ARBA" id="ARBA00005712"/>
    </source>
</evidence>
<evidence type="ECO:0000256" key="7">
    <source>
        <dbReference type="ARBA" id="ARBA00023310"/>
    </source>
</evidence>
<dbReference type="Pfam" id="PF02823">
    <property type="entry name" value="ATP-synt_DE_N"/>
    <property type="match status" value="1"/>
</dbReference>
<proteinExistence type="inferred from homology"/>
<sequence length="149" mass="16460">MSEARQDSAITTDFLLEVVTPERQVVAERVDSVRAPGSVGEFGVLPSHERLITSLDTGMLRYRIIGTSEWAELTVSSGLVEVLPDRVIVLAQTAETAQDIDIVRAEAALQRARDRLKNPEDGTDVDRALEALKRSTMRLETARGNTREN</sequence>
<dbReference type="HAMAP" id="MF_00530">
    <property type="entry name" value="ATP_synth_epsil_bac"/>
    <property type="match status" value="1"/>
</dbReference>
<keyword evidence="4" id="KW-0406">Ion transport</keyword>
<dbReference type="GO" id="GO:0045259">
    <property type="term" value="C:proton-transporting ATP synthase complex"/>
    <property type="evidence" value="ECO:0007669"/>
    <property type="project" value="UniProtKB-KW"/>
</dbReference>
<dbReference type="InterPro" id="IPR020546">
    <property type="entry name" value="ATP_synth_F1_dsu/esu_N"/>
</dbReference>
<dbReference type="InterPro" id="IPR020547">
    <property type="entry name" value="ATP_synth_F1_esu_C"/>
</dbReference>
<evidence type="ECO:0000256" key="1">
    <source>
        <dbReference type="ARBA" id="ARBA00004202"/>
    </source>
</evidence>
<dbReference type="AlphaFoldDB" id="A0A382SMT4"/>
<dbReference type="SUPFAM" id="SSF51344">
    <property type="entry name" value="Epsilon subunit of F1F0-ATP synthase N-terminal domain"/>
    <property type="match status" value="1"/>
</dbReference>
<dbReference type="GO" id="GO:0046933">
    <property type="term" value="F:proton-transporting ATP synthase activity, rotational mechanism"/>
    <property type="evidence" value="ECO:0007669"/>
    <property type="project" value="InterPro"/>
</dbReference>
<dbReference type="PANTHER" id="PTHR13822">
    <property type="entry name" value="ATP SYNTHASE DELTA/EPSILON CHAIN"/>
    <property type="match status" value="1"/>
</dbReference>
<evidence type="ECO:0000259" key="8">
    <source>
        <dbReference type="Pfam" id="PF00401"/>
    </source>
</evidence>
<keyword evidence="5" id="KW-0472">Membrane</keyword>
<dbReference type="GO" id="GO:0005886">
    <property type="term" value="C:plasma membrane"/>
    <property type="evidence" value="ECO:0007669"/>
    <property type="project" value="UniProtKB-SubCell"/>
</dbReference>